<feature type="transmembrane region" description="Helical" evidence="1">
    <location>
        <begin position="87"/>
        <end position="105"/>
    </location>
</feature>
<proteinExistence type="predicted"/>
<feature type="transmembrane region" description="Helical" evidence="1">
    <location>
        <begin position="159"/>
        <end position="179"/>
    </location>
</feature>
<feature type="transmembrane region" description="Helical" evidence="1">
    <location>
        <begin position="125"/>
        <end position="147"/>
    </location>
</feature>
<dbReference type="EMBL" id="JQAZ01000001">
    <property type="protein sequence ID" value="KRN33697.1"/>
    <property type="molecule type" value="Genomic_DNA"/>
</dbReference>
<dbReference type="PANTHER" id="PTHR14969">
    <property type="entry name" value="SPHINGOSINE-1-PHOSPHATE PHOSPHOHYDROLASE"/>
    <property type="match status" value="1"/>
</dbReference>
<sequence>MMAQQQRRWSLLAICYFLFGCLWWGIVHHTGWIHALDRFGIAVIAGHPNPALTKFMVFITSCGNTITVVALTTIATLFLLYMHQTTWASFLLLNVGVFSYLGTVIKKIVQRPRPSVHHLVYAGGFSFPSGHSTGAILFYGALIIIILHSVQNKHWRRGLITLACFMIFLIDISRVYVHVHYPSDVLGGFFYGLGSLMLSEIIYQNLHLLNPFTPSKNA</sequence>
<evidence type="ECO:0000259" key="2">
    <source>
        <dbReference type="SMART" id="SM00014"/>
    </source>
</evidence>
<accession>A0A0R2FYY9</accession>
<dbReference type="PATRIC" id="fig|81857.3.peg.669"/>
<dbReference type="SUPFAM" id="SSF48317">
    <property type="entry name" value="Acid phosphatase/Vanadium-dependent haloperoxidase"/>
    <property type="match status" value="1"/>
</dbReference>
<keyword evidence="1" id="KW-1133">Transmembrane helix</keyword>
<comment type="caution">
    <text evidence="4">The sequence shown here is derived from an EMBL/GenBank/DDBJ whole genome shotgun (WGS) entry which is preliminary data.</text>
</comment>
<dbReference type="EMBL" id="JQAT01000001">
    <property type="protein sequence ID" value="KRN29774.1"/>
    <property type="molecule type" value="Genomic_DNA"/>
</dbReference>
<dbReference type="InterPro" id="IPR036938">
    <property type="entry name" value="PAP2/HPO_sf"/>
</dbReference>
<evidence type="ECO:0000313" key="4">
    <source>
        <dbReference type="EMBL" id="KRN33697.1"/>
    </source>
</evidence>
<dbReference type="RefSeq" id="WP_057768069.1">
    <property type="nucleotide sequence ID" value="NZ_JQAT01000001.1"/>
</dbReference>
<keyword evidence="1" id="KW-0472">Membrane</keyword>
<evidence type="ECO:0000313" key="3">
    <source>
        <dbReference type="EMBL" id="KRN29774.1"/>
    </source>
</evidence>
<name>A0A0R2FYY9_9LACO</name>
<dbReference type="InterPro" id="IPR000326">
    <property type="entry name" value="PAP2/HPO"/>
</dbReference>
<feature type="domain" description="Phosphatidic acid phosphatase type 2/haloperoxidase" evidence="2">
    <location>
        <begin position="90"/>
        <end position="200"/>
    </location>
</feature>
<keyword evidence="5" id="KW-1185">Reference proteome</keyword>
<protein>
    <recommendedName>
        <fullName evidence="2">Phosphatidic acid phosphatase type 2/haloperoxidase domain-containing protein</fullName>
    </recommendedName>
</protein>
<dbReference type="AlphaFoldDB" id="A0A0R2FYY9"/>
<evidence type="ECO:0000256" key="1">
    <source>
        <dbReference type="SAM" id="Phobius"/>
    </source>
</evidence>
<dbReference type="Gene3D" id="1.20.144.10">
    <property type="entry name" value="Phosphatidic acid phosphatase type 2/haloperoxidase"/>
    <property type="match status" value="2"/>
</dbReference>
<dbReference type="OrthoDB" id="9789113at2"/>
<dbReference type="Pfam" id="PF01569">
    <property type="entry name" value="PAP2"/>
    <property type="match status" value="1"/>
</dbReference>
<dbReference type="Proteomes" id="UP000051751">
    <property type="component" value="Unassembled WGS sequence"/>
</dbReference>
<reference evidence="5 6" key="1">
    <citation type="journal article" date="2015" name="Genome Announc.">
        <title>Expanding the biotechnology potential of lactobacilli through comparative genomics of 213 strains and associated genera.</title>
        <authorList>
            <person name="Sun Z."/>
            <person name="Harris H.M."/>
            <person name="McCann A."/>
            <person name="Guo C."/>
            <person name="Argimon S."/>
            <person name="Zhang W."/>
            <person name="Yang X."/>
            <person name="Jeffery I.B."/>
            <person name="Cooney J.C."/>
            <person name="Kagawa T.F."/>
            <person name="Liu W."/>
            <person name="Song Y."/>
            <person name="Salvetti E."/>
            <person name="Wrobel A."/>
            <person name="Rasinkangas P."/>
            <person name="Parkhill J."/>
            <person name="Rea M.C."/>
            <person name="O'Sullivan O."/>
            <person name="Ritari J."/>
            <person name="Douillard F.P."/>
            <person name="Paul Ross R."/>
            <person name="Yang R."/>
            <person name="Briner A.E."/>
            <person name="Felis G.E."/>
            <person name="de Vos W.M."/>
            <person name="Barrangou R."/>
            <person name="Klaenhammer T.R."/>
            <person name="Caufield P.W."/>
            <person name="Cui Y."/>
            <person name="Zhang H."/>
            <person name="O'Toole P.W."/>
        </authorList>
    </citation>
    <scope>NUCLEOTIDE SEQUENCE [LARGE SCALE GENOMIC DNA]</scope>
    <source>
        <strain evidence="3 6">ATCC BAA-66</strain>
        <strain evidence="4 5">DSM 13344</strain>
    </source>
</reference>
<evidence type="ECO:0000313" key="5">
    <source>
        <dbReference type="Proteomes" id="UP000051645"/>
    </source>
</evidence>
<dbReference type="PROSITE" id="PS51257">
    <property type="entry name" value="PROKAR_LIPOPROTEIN"/>
    <property type="match status" value="1"/>
</dbReference>
<organism evidence="4 5">
    <name type="scientific">Lactobacillus selangorensis</name>
    <dbReference type="NCBI Taxonomy" id="81857"/>
    <lineage>
        <taxon>Bacteria</taxon>
        <taxon>Bacillati</taxon>
        <taxon>Bacillota</taxon>
        <taxon>Bacilli</taxon>
        <taxon>Lactobacillales</taxon>
        <taxon>Lactobacillaceae</taxon>
        <taxon>Lactobacillus</taxon>
    </lineage>
</organism>
<keyword evidence="1" id="KW-0812">Transmembrane</keyword>
<feature type="transmembrane region" description="Helical" evidence="1">
    <location>
        <begin position="55"/>
        <end position="80"/>
    </location>
</feature>
<dbReference type="SMART" id="SM00014">
    <property type="entry name" value="acidPPc"/>
    <property type="match status" value="1"/>
</dbReference>
<feature type="transmembrane region" description="Helical" evidence="1">
    <location>
        <begin position="12"/>
        <end position="35"/>
    </location>
</feature>
<dbReference type="PANTHER" id="PTHR14969:SF13">
    <property type="entry name" value="AT30094P"/>
    <property type="match status" value="1"/>
</dbReference>
<dbReference type="STRING" id="81857.IV38_GL000664"/>
<evidence type="ECO:0000313" key="6">
    <source>
        <dbReference type="Proteomes" id="UP000051751"/>
    </source>
</evidence>
<dbReference type="Proteomes" id="UP000051645">
    <property type="component" value="Unassembled WGS sequence"/>
</dbReference>
<dbReference type="CDD" id="cd03392">
    <property type="entry name" value="PAP2_like_2"/>
    <property type="match status" value="1"/>
</dbReference>
<feature type="transmembrane region" description="Helical" evidence="1">
    <location>
        <begin position="185"/>
        <end position="203"/>
    </location>
</feature>
<gene>
    <name evidence="3" type="ORF">IV38_GL000664</name>
    <name evidence="4" type="ORF">IV40_GL000004</name>
</gene>